<dbReference type="AlphaFoldDB" id="T1D2L5"/>
<protein>
    <submittedName>
        <fullName evidence="1">Uncharacterized protein</fullName>
    </submittedName>
</protein>
<evidence type="ECO:0000313" key="1">
    <source>
        <dbReference type="EMBL" id="GAD19441.1"/>
    </source>
</evidence>
<sequence>MSSLQSHLGLWQSILTRLLRPIVLAMTNLPLNCEQNFQILRGNP</sequence>
<name>T1D2L5_9HELI</name>
<organism evidence="1 2">
    <name type="scientific">Helicobacter fennelliae MRY12-0050</name>
    <dbReference type="NCBI Taxonomy" id="1325130"/>
    <lineage>
        <taxon>Bacteria</taxon>
        <taxon>Pseudomonadati</taxon>
        <taxon>Campylobacterota</taxon>
        <taxon>Epsilonproteobacteria</taxon>
        <taxon>Campylobacterales</taxon>
        <taxon>Helicobacteraceae</taxon>
        <taxon>Helicobacter</taxon>
    </lineage>
</organism>
<evidence type="ECO:0000313" key="2">
    <source>
        <dbReference type="Proteomes" id="UP000018143"/>
    </source>
</evidence>
<proteinExistence type="predicted"/>
<reference evidence="1 2" key="1">
    <citation type="journal article" date="2013" name="Genome Announc.">
        <title>Draft Genome Sequence of Helicobacter fennelliae Strain MRY12-0050, Isolated from a Bacteremia Patient.</title>
        <authorList>
            <person name="Rimbara E."/>
            <person name="Matsui M."/>
            <person name="Mori S."/>
            <person name="Suzuki S."/>
            <person name="Suzuki M."/>
            <person name="Kim H."/>
            <person name="Sekizuka T."/>
            <person name="Kuroda M."/>
            <person name="Shibayama K."/>
        </authorList>
    </citation>
    <scope>NUCLEOTIDE SEQUENCE [LARGE SCALE GENOMIC DNA]</scope>
    <source>
        <strain evidence="1 2">MRY12-0050</strain>
    </source>
</reference>
<keyword evidence="2" id="KW-1185">Reference proteome</keyword>
<dbReference type="EMBL" id="BASD01000019">
    <property type="protein sequence ID" value="GAD19441.1"/>
    <property type="molecule type" value="Genomic_DNA"/>
</dbReference>
<dbReference type="STRING" id="1325130.HFN_0572"/>
<accession>T1D2L5</accession>
<dbReference type="Proteomes" id="UP000018143">
    <property type="component" value="Unassembled WGS sequence"/>
</dbReference>
<gene>
    <name evidence="1" type="ORF">HFN_0572</name>
</gene>
<comment type="caution">
    <text evidence="1">The sequence shown here is derived from an EMBL/GenBank/DDBJ whole genome shotgun (WGS) entry which is preliminary data.</text>
</comment>